<dbReference type="EMBL" id="JBEOME010000002">
    <property type="protein sequence ID" value="MER3120821.1"/>
    <property type="molecule type" value="Genomic_DNA"/>
</dbReference>
<name>A0ABV1S3W8_BACAB</name>
<evidence type="ECO:0000313" key="2">
    <source>
        <dbReference type="Proteomes" id="UP001467674"/>
    </source>
</evidence>
<organism evidence="1 2">
    <name type="scientific">Bacillus altitudinis</name>
    <dbReference type="NCBI Taxonomy" id="293387"/>
    <lineage>
        <taxon>Bacteria</taxon>
        <taxon>Bacillati</taxon>
        <taxon>Bacillota</taxon>
        <taxon>Bacilli</taxon>
        <taxon>Bacillales</taxon>
        <taxon>Bacillaceae</taxon>
        <taxon>Bacillus</taxon>
    </lineage>
</organism>
<dbReference type="RefSeq" id="WP_350385283.1">
    <property type="nucleotide sequence ID" value="NZ_JBEOME010000002.1"/>
</dbReference>
<protein>
    <submittedName>
        <fullName evidence="1">Uncharacterized protein</fullName>
    </submittedName>
</protein>
<sequence length="103" mass="11586">MKKESIKAELVFYDFYGRGAHFRKEKDLVHLGEGLAIGYEEGNGLSLYKMAGSPDAWEIGDLDEVLFRIDDENEAIAGRSIEEIAQMSVVDFMVMAARRTVSH</sequence>
<keyword evidence="2" id="KW-1185">Reference proteome</keyword>
<accession>A0ABV1S3W8</accession>
<reference evidence="1 2" key="1">
    <citation type="submission" date="2024-06" db="EMBL/GenBank/DDBJ databases">
        <title>Construction of an artificial bacterial consortium using nitrogen cycle bacteria from Cuatro Cienegas Basin and a mangrove forest.</title>
        <authorList>
            <person name="Aguilera-Najera D."/>
            <person name="Marquez-Cianci L."/>
            <person name="Martinez-Perez E."/>
            <person name="Rosas-Barrera M."/>
            <person name="Rodriguez-Cruz U.E."/>
            <person name="Tapia-Lopez R."/>
            <person name="Eguiarte L.E."/>
            <person name="Souza-Saldivar V."/>
        </authorList>
    </citation>
    <scope>NUCLEOTIDE SEQUENCE [LARGE SCALE GENOMIC DNA]</scope>
    <source>
        <strain evidence="1 2">S14-15</strain>
    </source>
</reference>
<comment type="caution">
    <text evidence="1">The sequence shown here is derived from an EMBL/GenBank/DDBJ whole genome shotgun (WGS) entry which is preliminary data.</text>
</comment>
<proteinExistence type="predicted"/>
<gene>
    <name evidence="1" type="ORF">ABQG71_06415</name>
</gene>
<dbReference type="Proteomes" id="UP001467674">
    <property type="component" value="Unassembled WGS sequence"/>
</dbReference>
<evidence type="ECO:0000313" key="1">
    <source>
        <dbReference type="EMBL" id="MER3120821.1"/>
    </source>
</evidence>